<dbReference type="GO" id="GO:0015833">
    <property type="term" value="P:peptide transport"/>
    <property type="evidence" value="ECO:0007669"/>
    <property type="project" value="TreeGrafter"/>
</dbReference>
<dbReference type="PANTHER" id="PTHR30290">
    <property type="entry name" value="PERIPLASMIC BINDING COMPONENT OF ABC TRANSPORTER"/>
    <property type="match status" value="1"/>
</dbReference>
<dbReference type="OrthoDB" id="9796817at2"/>
<dbReference type="InterPro" id="IPR000914">
    <property type="entry name" value="SBP_5_dom"/>
</dbReference>
<dbReference type="Pfam" id="PF00496">
    <property type="entry name" value="SBP_bac_5"/>
    <property type="match status" value="1"/>
</dbReference>
<dbReference type="Gene3D" id="3.40.190.10">
    <property type="entry name" value="Periplasmic binding protein-like II"/>
    <property type="match status" value="1"/>
</dbReference>
<keyword evidence="1" id="KW-0732">Signal</keyword>
<sequence length="563" mass="59940">MKGNPLKRLIAGVTVAATLLTACGANDKPADQAGGAGTIKAGGTLYILSDAAGQQYDPAKSGSLVVTGLQFVHRRLTSWQVAPGKDTTIVPDLATDTGKASDGGKTWTFTLKDNVKFADGTPIKSADVKWGLERSFASAFSGGLTYHKDLLSPGLAYKGPYDGGKELDTIETPDDKTIIFHLARPYGDWNWVASTPAFAPVPKGKGAEPNYGEHAIASGPYTIQKYERGKGATLVRNQYWSATEDTTRKGYPDTVEWQFGQQTDVVSKRLIADTGNDQNAFGVSFASPAQLAQIQGNASAKSRLVTSESGALAYLALNTTRGKLTDPNVRKAFQYAVNKAAYQVASAGSAQLAGDVATTLITPGIAGREQFDLYPTKPEGDPDKAKQILAAAGLPNGLDNLVLATKNENNYPELAASIQAALARANIKVNIKTLESDTYTEEIDTKANPDYDLTLASWQPDIPTANANLQPLFQSTEIGGGGVNESRLNDPAVDKGITDAQATVDPADAAKKWVELDKKLMADSVVVPLIYTRNSFLHGSKVGNVTIGRFPAYVDYRQFGIIQ</sequence>
<dbReference type="PIRSF" id="PIRSF002741">
    <property type="entry name" value="MppA"/>
    <property type="match status" value="1"/>
</dbReference>
<feature type="signal peptide" evidence="1">
    <location>
        <begin position="1"/>
        <end position="24"/>
    </location>
</feature>
<name>A0A4R2KHC9_9PSEU</name>
<feature type="chain" id="PRO_5039538943" evidence="1">
    <location>
        <begin position="25"/>
        <end position="563"/>
    </location>
</feature>
<dbReference type="SUPFAM" id="SSF53850">
    <property type="entry name" value="Periplasmic binding protein-like II"/>
    <property type="match status" value="1"/>
</dbReference>
<gene>
    <name evidence="3" type="ORF">EV192_1011647</name>
</gene>
<keyword evidence="4" id="KW-1185">Reference proteome</keyword>
<evidence type="ECO:0000256" key="1">
    <source>
        <dbReference type="SAM" id="SignalP"/>
    </source>
</evidence>
<reference evidence="3 4" key="1">
    <citation type="submission" date="2019-03" db="EMBL/GenBank/DDBJ databases">
        <title>Genomic Encyclopedia of Type Strains, Phase IV (KMG-IV): sequencing the most valuable type-strain genomes for metagenomic binning, comparative biology and taxonomic classification.</title>
        <authorList>
            <person name="Goeker M."/>
        </authorList>
    </citation>
    <scope>NUCLEOTIDE SEQUENCE [LARGE SCALE GENOMIC DNA]</scope>
    <source>
        <strain evidence="3 4">DSM 45934</strain>
    </source>
</reference>
<protein>
    <submittedName>
        <fullName evidence="3">Peptide/nickel transport system substrate-binding protein</fullName>
    </submittedName>
</protein>
<evidence type="ECO:0000313" key="4">
    <source>
        <dbReference type="Proteomes" id="UP000295680"/>
    </source>
</evidence>
<proteinExistence type="predicted"/>
<dbReference type="Gene3D" id="3.10.105.10">
    <property type="entry name" value="Dipeptide-binding Protein, Domain 3"/>
    <property type="match status" value="1"/>
</dbReference>
<dbReference type="PROSITE" id="PS51257">
    <property type="entry name" value="PROKAR_LIPOPROTEIN"/>
    <property type="match status" value="1"/>
</dbReference>
<dbReference type="Proteomes" id="UP000295680">
    <property type="component" value="Unassembled WGS sequence"/>
</dbReference>
<evidence type="ECO:0000313" key="3">
    <source>
        <dbReference type="EMBL" id="TCO65855.1"/>
    </source>
</evidence>
<dbReference type="EMBL" id="SLWS01000001">
    <property type="protein sequence ID" value="TCO65855.1"/>
    <property type="molecule type" value="Genomic_DNA"/>
</dbReference>
<comment type="caution">
    <text evidence="3">The sequence shown here is derived from an EMBL/GenBank/DDBJ whole genome shotgun (WGS) entry which is preliminary data.</text>
</comment>
<organism evidence="3 4">
    <name type="scientific">Actinocrispum wychmicini</name>
    <dbReference type="NCBI Taxonomy" id="1213861"/>
    <lineage>
        <taxon>Bacteria</taxon>
        <taxon>Bacillati</taxon>
        <taxon>Actinomycetota</taxon>
        <taxon>Actinomycetes</taxon>
        <taxon>Pseudonocardiales</taxon>
        <taxon>Pseudonocardiaceae</taxon>
        <taxon>Actinocrispum</taxon>
    </lineage>
</organism>
<dbReference type="InterPro" id="IPR039424">
    <property type="entry name" value="SBP_5"/>
</dbReference>
<dbReference type="PANTHER" id="PTHR30290:SF83">
    <property type="entry name" value="ABC TRANSPORTER SUBSTRATE-BINDING PROTEIN"/>
    <property type="match status" value="1"/>
</dbReference>
<dbReference type="GO" id="GO:0042597">
    <property type="term" value="C:periplasmic space"/>
    <property type="evidence" value="ECO:0007669"/>
    <property type="project" value="UniProtKB-ARBA"/>
</dbReference>
<dbReference type="AlphaFoldDB" id="A0A4R2KHC9"/>
<dbReference type="GO" id="GO:0043190">
    <property type="term" value="C:ATP-binding cassette (ABC) transporter complex"/>
    <property type="evidence" value="ECO:0007669"/>
    <property type="project" value="InterPro"/>
</dbReference>
<accession>A0A4R2KHC9</accession>
<feature type="domain" description="Solute-binding protein family 5" evidence="2">
    <location>
        <begin position="88"/>
        <end position="478"/>
    </location>
</feature>
<evidence type="ECO:0000259" key="2">
    <source>
        <dbReference type="Pfam" id="PF00496"/>
    </source>
</evidence>
<dbReference type="CDD" id="cd08506">
    <property type="entry name" value="PBP2_clavulanate_OppA2"/>
    <property type="match status" value="1"/>
</dbReference>
<dbReference type="InterPro" id="IPR030678">
    <property type="entry name" value="Peptide/Ni-bd"/>
</dbReference>
<dbReference type="GO" id="GO:1904680">
    <property type="term" value="F:peptide transmembrane transporter activity"/>
    <property type="evidence" value="ECO:0007669"/>
    <property type="project" value="TreeGrafter"/>
</dbReference>